<dbReference type="Proteomes" id="UP000182002">
    <property type="component" value="Unassembled WGS sequence"/>
</dbReference>
<dbReference type="CDD" id="cd09898">
    <property type="entry name" value="H3TH_53EXO"/>
    <property type="match status" value="1"/>
</dbReference>
<evidence type="ECO:0000256" key="3">
    <source>
        <dbReference type="ARBA" id="ARBA00023125"/>
    </source>
</evidence>
<evidence type="ECO:0000256" key="2">
    <source>
        <dbReference type="ARBA" id="ARBA00022801"/>
    </source>
</evidence>
<dbReference type="SUPFAM" id="SSF47807">
    <property type="entry name" value="5' to 3' exonuclease, C-terminal subdomain"/>
    <property type="match status" value="1"/>
</dbReference>
<dbReference type="InterPro" id="IPR002421">
    <property type="entry name" value="5-3_exonuclease"/>
</dbReference>
<dbReference type="FunFam" id="1.10.150.20:FF:000003">
    <property type="entry name" value="DNA polymerase I"/>
    <property type="match status" value="1"/>
</dbReference>
<dbReference type="Gene3D" id="1.10.150.20">
    <property type="entry name" value="5' to 3' exonuclease, C-terminal subdomain"/>
    <property type="match status" value="1"/>
</dbReference>
<reference evidence="5 6" key="1">
    <citation type="journal article" date="2016" name="Nat. Commun.">
        <title>Thousands of microbial genomes shed light on interconnected biogeochemical processes in an aquifer system.</title>
        <authorList>
            <person name="Anantharaman K."/>
            <person name="Brown C.T."/>
            <person name="Hug L.A."/>
            <person name="Sharon I."/>
            <person name="Castelle C.J."/>
            <person name="Probst A.J."/>
            <person name="Thomas B.C."/>
            <person name="Singh A."/>
            <person name="Wilkins M.J."/>
            <person name="Karaoz U."/>
            <person name="Brodie E.L."/>
            <person name="Williams K.H."/>
            <person name="Hubbard S.S."/>
            <person name="Banfield J.F."/>
        </authorList>
    </citation>
    <scope>NUCLEOTIDE SEQUENCE [LARGE SCALE GENOMIC DNA]</scope>
</reference>
<keyword evidence="2" id="KW-0378">Hydrolase</keyword>
<dbReference type="GO" id="GO:0033567">
    <property type="term" value="P:DNA replication, Okazaki fragment processing"/>
    <property type="evidence" value="ECO:0007669"/>
    <property type="project" value="InterPro"/>
</dbReference>
<dbReference type="InterPro" id="IPR038969">
    <property type="entry name" value="FEN"/>
</dbReference>
<dbReference type="InterPro" id="IPR008918">
    <property type="entry name" value="HhH2"/>
</dbReference>
<keyword evidence="1" id="KW-0540">Nuclease</keyword>
<dbReference type="PANTHER" id="PTHR42646:SF2">
    <property type="entry name" value="5'-3' EXONUCLEASE FAMILY PROTEIN"/>
    <property type="match status" value="1"/>
</dbReference>
<name>A0A1F8DR12_9BACT</name>
<accession>A0A1F8DR12</accession>
<evidence type="ECO:0000313" key="5">
    <source>
        <dbReference type="EMBL" id="OGM90255.1"/>
    </source>
</evidence>
<dbReference type="SUPFAM" id="SSF88723">
    <property type="entry name" value="PIN domain-like"/>
    <property type="match status" value="1"/>
</dbReference>
<evidence type="ECO:0000313" key="6">
    <source>
        <dbReference type="Proteomes" id="UP000182002"/>
    </source>
</evidence>
<dbReference type="GO" id="GO:0008409">
    <property type="term" value="F:5'-3' exonuclease activity"/>
    <property type="evidence" value="ECO:0007669"/>
    <property type="project" value="InterPro"/>
</dbReference>
<evidence type="ECO:0000256" key="1">
    <source>
        <dbReference type="ARBA" id="ARBA00022722"/>
    </source>
</evidence>
<dbReference type="CDD" id="cd09859">
    <property type="entry name" value="PIN_53EXO"/>
    <property type="match status" value="1"/>
</dbReference>
<dbReference type="PANTHER" id="PTHR42646">
    <property type="entry name" value="FLAP ENDONUCLEASE XNI"/>
    <property type="match status" value="1"/>
</dbReference>
<dbReference type="Pfam" id="PF02739">
    <property type="entry name" value="5_3_exonuc_N"/>
    <property type="match status" value="1"/>
</dbReference>
<dbReference type="AlphaFoldDB" id="A0A1F8DR12"/>
<dbReference type="InterPro" id="IPR036279">
    <property type="entry name" value="5-3_exonuclease_C_sf"/>
</dbReference>
<dbReference type="EMBL" id="MGIO01000004">
    <property type="protein sequence ID" value="OGM90255.1"/>
    <property type="molecule type" value="Genomic_DNA"/>
</dbReference>
<dbReference type="InterPro" id="IPR020045">
    <property type="entry name" value="DNA_polI_H3TH"/>
</dbReference>
<keyword evidence="3" id="KW-0238">DNA-binding</keyword>
<dbReference type="InterPro" id="IPR020046">
    <property type="entry name" value="5-3_exonucl_a-hlix_arch_N"/>
</dbReference>
<dbReference type="InterPro" id="IPR029060">
    <property type="entry name" value="PIN-like_dom_sf"/>
</dbReference>
<dbReference type="Gene3D" id="3.40.50.1010">
    <property type="entry name" value="5'-nuclease"/>
    <property type="match status" value="1"/>
</dbReference>
<protein>
    <recommendedName>
        <fullName evidence="4">5'-3' exonuclease domain-containing protein</fullName>
    </recommendedName>
</protein>
<feature type="domain" description="5'-3' exonuclease" evidence="4">
    <location>
        <begin position="3"/>
        <end position="264"/>
    </location>
</feature>
<dbReference type="SMART" id="SM00475">
    <property type="entry name" value="53EXOc"/>
    <property type="match status" value="1"/>
</dbReference>
<sequence>MEQKLAILIDANSLIHRCFHALPPFAGPGGVPTGALYGVSNIMLKVLREQKPGYVAAFFDRPEPTLRKELFDDYKIQRPKAPDELISQIIEAHNLFEAFGVKTYEAPGYEADDLIGVGAKQLKLIDGIKVKVLTSDSDILQLVEGDKIVVESPQKGINEMKIYDSAAVEEKYEGLRPNQIPDFKGLVGDASDNIPGVQGIGPKTAIPIIQKYGSLENFLEKGQEEKIYPKIYEQKDRAILSKSLATINYEAPLEIENIEEIKFGGLPKKSVLSYFEKFGFKSLIKRISENGVLGF</sequence>
<evidence type="ECO:0000259" key="4">
    <source>
        <dbReference type="SMART" id="SM00475"/>
    </source>
</evidence>
<dbReference type="Pfam" id="PF01367">
    <property type="entry name" value="5_3_exonuc"/>
    <property type="match status" value="1"/>
</dbReference>
<dbReference type="SMART" id="SM00279">
    <property type="entry name" value="HhH2"/>
    <property type="match status" value="1"/>
</dbReference>
<gene>
    <name evidence="5" type="ORF">A3J77_00150</name>
</gene>
<organism evidence="5 6">
    <name type="scientific">Candidatus Wolfebacteria bacterium RBG_13_41_7</name>
    <dbReference type="NCBI Taxonomy" id="1802554"/>
    <lineage>
        <taxon>Bacteria</taxon>
        <taxon>Candidatus Wolfeibacteriota</taxon>
    </lineage>
</organism>
<dbReference type="GO" id="GO:0003677">
    <property type="term" value="F:DNA binding"/>
    <property type="evidence" value="ECO:0007669"/>
    <property type="project" value="UniProtKB-KW"/>
</dbReference>
<comment type="caution">
    <text evidence="5">The sequence shown here is derived from an EMBL/GenBank/DDBJ whole genome shotgun (WGS) entry which is preliminary data.</text>
</comment>
<dbReference type="GO" id="GO:0017108">
    <property type="term" value="F:5'-flap endonuclease activity"/>
    <property type="evidence" value="ECO:0007669"/>
    <property type="project" value="InterPro"/>
</dbReference>
<proteinExistence type="predicted"/>